<evidence type="ECO:0000259" key="2">
    <source>
        <dbReference type="Pfam" id="PF02678"/>
    </source>
</evidence>
<dbReference type="Pfam" id="PF02678">
    <property type="entry name" value="Pirin"/>
    <property type="match status" value="1"/>
</dbReference>
<evidence type="ECO:0000313" key="3">
    <source>
        <dbReference type="EMBL" id="CAB4757619.1"/>
    </source>
</evidence>
<dbReference type="PANTHER" id="PTHR43212:SF3">
    <property type="entry name" value="QUERCETIN 2,3-DIOXYGENASE"/>
    <property type="match status" value="1"/>
</dbReference>
<protein>
    <submittedName>
        <fullName evidence="3">Unannotated protein</fullName>
    </submittedName>
</protein>
<dbReference type="InterPro" id="IPR003829">
    <property type="entry name" value="Pirin_N_dom"/>
</dbReference>
<dbReference type="InterPro" id="IPR011051">
    <property type="entry name" value="RmlC_Cupin_sf"/>
</dbReference>
<dbReference type="AlphaFoldDB" id="A0A6J6UGR3"/>
<dbReference type="SUPFAM" id="SSF51182">
    <property type="entry name" value="RmlC-like cupins"/>
    <property type="match status" value="1"/>
</dbReference>
<organism evidence="3">
    <name type="scientific">freshwater metagenome</name>
    <dbReference type="NCBI Taxonomy" id="449393"/>
    <lineage>
        <taxon>unclassified sequences</taxon>
        <taxon>metagenomes</taxon>
        <taxon>ecological metagenomes</taxon>
    </lineage>
</organism>
<feature type="domain" description="Pirin N-terminal" evidence="2">
    <location>
        <begin position="16"/>
        <end position="120"/>
    </location>
</feature>
<reference evidence="3" key="1">
    <citation type="submission" date="2020-05" db="EMBL/GenBank/DDBJ databases">
        <authorList>
            <person name="Chiriac C."/>
            <person name="Salcher M."/>
            <person name="Ghai R."/>
            <person name="Kavagutti S V."/>
        </authorList>
    </citation>
    <scope>NUCLEOTIDE SEQUENCE</scope>
</reference>
<dbReference type="InterPro" id="IPR012093">
    <property type="entry name" value="Pirin"/>
</dbReference>
<dbReference type="EMBL" id="CAEZYQ010000020">
    <property type="protein sequence ID" value="CAB4757619.1"/>
    <property type="molecule type" value="Genomic_DNA"/>
</dbReference>
<name>A0A6J6UGR3_9ZZZZ</name>
<dbReference type="PANTHER" id="PTHR43212">
    <property type="entry name" value="QUERCETIN 2,3-DIOXYGENASE"/>
    <property type="match status" value="1"/>
</dbReference>
<proteinExistence type="inferred from homology"/>
<comment type="similarity">
    <text evidence="1">Belongs to the pirin family.</text>
</comment>
<gene>
    <name evidence="3" type="ORF">UFOPK2761_02414</name>
</gene>
<dbReference type="Gene3D" id="2.60.120.10">
    <property type="entry name" value="Jelly Rolls"/>
    <property type="match status" value="1"/>
</dbReference>
<dbReference type="InterPro" id="IPR014710">
    <property type="entry name" value="RmlC-like_jellyroll"/>
</dbReference>
<evidence type="ECO:0000256" key="1">
    <source>
        <dbReference type="ARBA" id="ARBA00008416"/>
    </source>
</evidence>
<sequence>MSVEILRGVTRFTSRGEGRMTRHAYSFGEHYHPDRTGFGPMVCHDDHVLRAGTGFDTHGHADLEILTWVVSGALAHRDSLGTDTVLHAGDSALLSAGSGVEHSEHAVGGAGPTRFVQVWLQPDEPQSTPSYARGTEVPADADGLVDTGLRPAVAGARLLVARPRAGQTLTLPAAARLHCFVARGALLRSSLAEPLEAGDAFCFEAEPAHDVTAAVDSELLVQLLP</sequence>
<accession>A0A6J6UGR3</accession>